<comment type="caution">
    <text evidence="7">The sequence shown here is derived from an EMBL/GenBank/DDBJ whole genome shotgun (WGS) entry which is preliminary data.</text>
</comment>
<dbReference type="PANTHER" id="PTHR30086:SF20">
    <property type="entry name" value="ARGININE EXPORTER PROTEIN ARGO-RELATED"/>
    <property type="match status" value="1"/>
</dbReference>
<dbReference type="Proteomes" id="UP000645257">
    <property type="component" value="Unassembled WGS sequence"/>
</dbReference>
<organism evidence="7 8">
    <name type="scientific">Paludibacterium paludis</name>
    <dbReference type="NCBI Taxonomy" id="1225769"/>
    <lineage>
        <taxon>Bacteria</taxon>
        <taxon>Pseudomonadati</taxon>
        <taxon>Pseudomonadota</taxon>
        <taxon>Betaproteobacteria</taxon>
        <taxon>Neisseriales</taxon>
        <taxon>Chromobacteriaceae</taxon>
        <taxon>Paludibacterium</taxon>
    </lineage>
</organism>
<dbReference type="RefSeq" id="WP_189532307.1">
    <property type="nucleotide sequence ID" value="NZ_BMYX01000005.1"/>
</dbReference>
<dbReference type="PANTHER" id="PTHR30086">
    <property type="entry name" value="ARGININE EXPORTER PROTEIN ARGO"/>
    <property type="match status" value="1"/>
</dbReference>
<dbReference type="GO" id="GO:0015171">
    <property type="term" value="F:amino acid transmembrane transporter activity"/>
    <property type="evidence" value="ECO:0007669"/>
    <property type="project" value="TreeGrafter"/>
</dbReference>
<gene>
    <name evidence="7" type="ORF">GCM10011289_12170</name>
</gene>
<keyword evidence="8" id="KW-1185">Reference proteome</keyword>
<keyword evidence="5 6" id="KW-0472">Membrane</keyword>
<dbReference type="EMBL" id="BMYX01000005">
    <property type="protein sequence ID" value="GGY10918.1"/>
    <property type="molecule type" value="Genomic_DNA"/>
</dbReference>
<sequence>MNFLALIMYLVIMGITPGPNNLVLASSGVNFGFSRTVPALMGMALGLGVQVGAITLLLGSLVAWITAIQIWLALAGCLYLLWLAWGMAHAGRPGEARAARPIGFVGGVLFNWLNPKVWLMGFNITMVFLPSGMDPWRAALLFSVATFATSLPCIAVWAGGGVVIARFLHSPLRLRAFNCTMAAMLTATAVWLLVQMLPADSFAAIQGMV</sequence>
<feature type="transmembrane region" description="Helical" evidence="6">
    <location>
        <begin position="37"/>
        <end position="58"/>
    </location>
</feature>
<dbReference type="InterPro" id="IPR001123">
    <property type="entry name" value="LeuE-type"/>
</dbReference>
<feature type="transmembrane region" description="Helical" evidence="6">
    <location>
        <begin position="64"/>
        <end position="86"/>
    </location>
</feature>
<dbReference type="GO" id="GO:0005886">
    <property type="term" value="C:plasma membrane"/>
    <property type="evidence" value="ECO:0007669"/>
    <property type="project" value="UniProtKB-SubCell"/>
</dbReference>
<keyword evidence="2" id="KW-1003">Cell membrane</keyword>
<feature type="transmembrane region" description="Helical" evidence="6">
    <location>
        <begin position="98"/>
        <end position="118"/>
    </location>
</feature>
<comment type="subcellular location">
    <subcellularLocation>
        <location evidence="1">Cell membrane</location>
        <topology evidence="1">Multi-pass membrane protein</topology>
    </subcellularLocation>
</comment>
<reference evidence="7" key="2">
    <citation type="submission" date="2020-09" db="EMBL/GenBank/DDBJ databases">
        <authorList>
            <person name="Sun Q."/>
            <person name="Kim S."/>
        </authorList>
    </citation>
    <scope>NUCLEOTIDE SEQUENCE</scope>
    <source>
        <strain evidence="7">KCTC 32182</strain>
    </source>
</reference>
<feature type="transmembrane region" description="Helical" evidence="6">
    <location>
        <begin position="176"/>
        <end position="194"/>
    </location>
</feature>
<dbReference type="Pfam" id="PF01810">
    <property type="entry name" value="LysE"/>
    <property type="match status" value="1"/>
</dbReference>
<proteinExistence type="predicted"/>
<keyword evidence="4 6" id="KW-1133">Transmembrane helix</keyword>
<keyword evidence="3 6" id="KW-0812">Transmembrane</keyword>
<name>A0A918P0E1_9NEIS</name>
<evidence type="ECO:0000256" key="1">
    <source>
        <dbReference type="ARBA" id="ARBA00004651"/>
    </source>
</evidence>
<dbReference type="GO" id="GO:0033228">
    <property type="term" value="P:cysteine export across plasma membrane"/>
    <property type="evidence" value="ECO:0007669"/>
    <property type="project" value="TreeGrafter"/>
</dbReference>
<dbReference type="AlphaFoldDB" id="A0A918P0E1"/>
<evidence type="ECO:0000256" key="4">
    <source>
        <dbReference type="ARBA" id="ARBA00022989"/>
    </source>
</evidence>
<protein>
    <submittedName>
        <fullName evidence="7">Membrane protein</fullName>
    </submittedName>
</protein>
<feature type="transmembrane region" description="Helical" evidence="6">
    <location>
        <begin position="138"/>
        <end position="164"/>
    </location>
</feature>
<evidence type="ECO:0000313" key="8">
    <source>
        <dbReference type="Proteomes" id="UP000645257"/>
    </source>
</evidence>
<accession>A0A918P0E1</accession>
<evidence type="ECO:0000313" key="7">
    <source>
        <dbReference type="EMBL" id="GGY10918.1"/>
    </source>
</evidence>
<evidence type="ECO:0000256" key="6">
    <source>
        <dbReference type="SAM" id="Phobius"/>
    </source>
</evidence>
<evidence type="ECO:0000256" key="2">
    <source>
        <dbReference type="ARBA" id="ARBA00022475"/>
    </source>
</evidence>
<feature type="transmembrane region" description="Helical" evidence="6">
    <location>
        <begin position="6"/>
        <end position="25"/>
    </location>
</feature>
<evidence type="ECO:0000256" key="5">
    <source>
        <dbReference type="ARBA" id="ARBA00023136"/>
    </source>
</evidence>
<evidence type="ECO:0000256" key="3">
    <source>
        <dbReference type="ARBA" id="ARBA00022692"/>
    </source>
</evidence>
<reference evidence="7" key="1">
    <citation type="journal article" date="2014" name="Int. J. Syst. Evol. Microbiol.">
        <title>Complete genome sequence of Corynebacterium casei LMG S-19264T (=DSM 44701T), isolated from a smear-ripened cheese.</title>
        <authorList>
            <consortium name="US DOE Joint Genome Institute (JGI-PGF)"/>
            <person name="Walter F."/>
            <person name="Albersmeier A."/>
            <person name="Kalinowski J."/>
            <person name="Ruckert C."/>
        </authorList>
    </citation>
    <scope>NUCLEOTIDE SEQUENCE</scope>
    <source>
        <strain evidence="7">KCTC 32182</strain>
    </source>
</reference>